<proteinExistence type="predicted"/>
<keyword evidence="1" id="KW-1133">Transmembrane helix</keyword>
<evidence type="ECO:0000313" key="3">
    <source>
        <dbReference type="Proteomes" id="UP000276349"/>
    </source>
</evidence>
<evidence type="ECO:0000256" key="1">
    <source>
        <dbReference type="SAM" id="Phobius"/>
    </source>
</evidence>
<dbReference type="OrthoDB" id="2905441at2"/>
<organism evidence="2 3">
    <name type="scientific">Lysinibacillus telephonicus</name>
    <dbReference type="NCBI Taxonomy" id="1714840"/>
    <lineage>
        <taxon>Bacteria</taxon>
        <taxon>Bacillati</taxon>
        <taxon>Bacillota</taxon>
        <taxon>Bacilli</taxon>
        <taxon>Bacillales</taxon>
        <taxon>Bacillaceae</taxon>
        <taxon>Lysinibacillus</taxon>
    </lineage>
</organism>
<reference evidence="2 3" key="1">
    <citation type="submission" date="2018-12" db="EMBL/GenBank/DDBJ databases">
        <authorList>
            <person name="Yu L."/>
        </authorList>
    </citation>
    <scope>NUCLEOTIDE SEQUENCE [LARGE SCALE GENOMIC DNA]</scope>
    <source>
        <strain evidence="2 3">S5H2222</strain>
    </source>
</reference>
<protein>
    <recommendedName>
        <fullName evidence="4">PCZ2.2</fullName>
    </recommendedName>
</protein>
<evidence type="ECO:0008006" key="4">
    <source>
        <dbReference type="Google" id="ProtNLM"/>
    </source>
</evidence>
<keyword evidence="3" id="KW-1185">Reference proteome</keyword>
<dbReference type="AlphaFoldDB" id="A0A431UBV4"/>
<dbReference type="Proteomes" id="UP000276349">
    <property type="component" value="Unassembled WGS sequence"/>
</dbReference>
<keyword evidence="1" id="KW-0812">Transmembrane</keyword>
<dbReference type="RefSeq" id="WP_126296402.1">
    <property type="nucleotide sequence ID" value="NZ_CP155468.1"/>
</dbReference>
<name>A0A431UBV4_9BACI</name>
<keyword evidence="1" id="KW-0472">Membrane</keyword>
<dbReference type="EMBL" id="RXNR01000139">
    <property type="protein sequence ID" value="RTQ86032.1"/>
    <property type="molecule type" value="Genomic_DNA"/>
</dbReference>
<comment type="caution">
    <text evidence="2">The sequence shown here is derived from an EMBL/GenBank/DDBJ whole genome shotgun (WGS) entry which is preliminary data.</text>
</comment>
<feature type="transmembrane region" description="Helical" evidence="1">
    <location>
        <begin position="46"/>
        <end position="65"/>
    </location>
</feature>
<evidence type="ECO:0000313" key="2">
    <source>
        <dbReference type="EMBL" id="RTQ86032.1"/>
    </source>
</evidence>
<gene>
    <name evidence="2" type="ORF">EKG35_20460</name>
</gene>
<feature type="transmembrane region" description="Helical" evidence="1">
    <location>
        <begin position="6"/>
        <end position="25"/>
    </location>
</feature>
<accession>A0A431UBV4</accession>
<sequence length="68" mass="7775">MGDILEIFTGLGFFLNPIFAIVFFINLVEINKKLIKGNESDISKNVLWFVISGTYIVTILTWMFGFPK</sequence>